<name>A0A176YS17_9BRAD</name>
<keyword evidence="1" id="KW-0175">Coiled coil</keyword>
<dbReference type="RefSeq" id="WP_063680009.1">
    <property type="nucleotide sequence ID" value="NZ_LUUB01000057.1"/>
</dbReference>
<dbReference type="OrthoDB" id="9916835at2"/>
<proteinExistence type="predicted"/>
<dbReference type="Proteomes" id="UP000076959">
    <property type="component" value="Unassembled WGS sequence"/>
</dbReference>
<keyword evidence="3" id="KW-1185">Reference proteome</keyword>
<evidence type="ECO:0000313" key="3">
    <source>
        <dbReference type="Proteomes" id="UP000076959"/>
    </source>
</evidence>
<accession>A0A176YS17</accession>
<feature type="coiled-coil region" evidence="1">
    <location>
        <begin position="56"/>
        <end position="83"/>
    </location>
</feature>
<comment type="caution">
    <text evidence="2">The sequence shown here is derived from an EMBL/GenBank/DDBJ whole genome shotgun (WGS) entry which is preliminary data.</text>
</comment>
<dbReference type="EMBL" id="LUUB01000057">
    <property type="protein sequence ID" value="OAF09207.1"/>
    <property type="molecule type" value="Genomic_DNA"/>
</dbReference>
<organism evidence="2 3">
    <name type="scientific">Bradyrhizobium centrolobii</name>
    <dbReference type="NCBI Taxonomy" id="1505087"/>
    <lineage>
        <taxon>Bacteria</taxon>
        <taxon>Pseudomonadati</taxon>
        <taxon>Pseudomonadota</taxon>
        <taxon>Alphaproteobacteria</taxon>
        <taxon>Hyphomicrobiales</taxon>
        <taxon>Nitrobacteraceae</taxon>
        <taxon>Bradyrhizobium</taxon>
    </lineage>
</organism>
<evidence type="ECO:0000313" key="2">
    <source>
        <dbReference type="EMBL" id="OAF09207.1"/>
    </source>
</evidence>
<gene>
    <name evidence="2" type="ORF">AYJ54_00195</name>
</gene>
<dbReference type="GeneID" id="32581520"/>
<sequence length="116" mass="13701">MEKERFRKISRSYSDDRRFPTPATNVAQKWLTQGNKIMSTRRAWVLDASTHRDVEMGRLRTQLEELNRRLTEIERHIRYLSEIEPARARAIMLCRELDNICASAEGIEALTNLLRK</sequence>
<evidence type="ECO:0000256" key="1">
    <source>
        <dbReference type="SAM" id="Coils"/>
    </source>
</evidence>
<protein>
    <submittedName>
        <fullName evidence="2">Uncharacterized protein</fullName>
    </submittedName>
</protein>
<dbReference type="AlphaFoldDB" id="A0A176YS17"/>
<reference evidence="2 3" key="1">
    <citation type="submission" date="2016-03" db="EMBL/GenBank/DDBJ databases">
        <title>Draft Genome Sequence of the Strain BR 10245 (Bradyrhizobium sp.) isolated from nodules of Centrolobium paraense.</title>
        <authorList>
            <person name="Simoes-Araujo J.L.Sr."/>
            <person name="Barauna A.C."/>
            <person name="Silva K."/>
            <person name="Zilli J.E."/>
        </authorList>
    </citation>
    <scope>NUCLEOTIDE SEQUENCE [LARGE SCALE GENOMIC DNA]</scope>
    <source>
        <strain evidence="2 3">BR 10245</strain>
    </source>
</reference>